<keyword evidence="2" id="KW-1185">Reference proteome</keyword>
<dbReference type="RefSeq" id="WP_143056059.1">
    <property type="nucleotide sequence ID" value="NZ_CBCSFM010000002.1"/>
</dbReference>
<reference evidence="2" key="1">
    <citation type="submission" date="2016-10" db="EMBL/GenBank/DDBJ databases">
        <authorList>
            <person name="Varghese N."/>
            <person name="Submissions S."/>
        </authorList>
    </citation>
    <scope>NUCLEOTIDE SEQUENCE [LARGE SCALE GENOMIC DNA]</scope>
    <source>
        <strain evidence="2">CGMCC 1.8704</strain>
    </source>
</reference>
<organism evidence="1 2">
    <name type="scientific">Flavobacterium sinopsychrotolerans</name>
    <dbReference type="NCBI Taxonomy" id="604089"/>
    <lineage>
        <taxon>Bacteria</taxon>
        <taxon>Pseudomonadati</taxon>
        <taxon>Bacteroidota</taxon>
        <taxon>Flavobacteriia</taxon>
        <taxon>Flavobacteriales</taxon>
        <taxon>Flavobacteriaceae</taxon>
        <taxon>Flavobacterium</taxon>
    </lineage>
</organism>
<evidence type="ECO:0000313" key="1">
    <source>
        <dbReference type="EMBL" id="SEO02670.1"/>
    </source>
</evidence>
<name>A0A1H8LBW5_9FLAO</name>
<dbReference type="AlphaFoldDB" id="A0A1H8LBW5"/>
<dbReference type="EMBL" id="FODN01000002">
    <property type="protein sequence ID" value="SEO02670.1"/>
    <property type="molecule type" value="Genomic_DNA"/>
</dbReference>
<accession>A0A1H8LBW5</accession>
<proteinExistence type="predicted"/>
<gene>
    <name evidence="1" type="ORF">SAMN04487942_1616</name>
</gene>
<sequence>MYYHLAATNINYLFTLAQGQVMSTFTATATTKIPIVFWLDSICFLSMNNIGRYILNIPINLITLAIAHRLKAVNNRKII</sequence>
<dbReference type="Proteomes" id="UP000198657">
    <property type="component" value="Unassembled WGS sequence"/>
</dbReference>
<evidence type="ECO:0000313" key="2">
    <source>
        <dbReference type="Proteomes" id="UP000198657"/>
    </source>
</evidence>
<protein>
    <submittedName>
        <fullName evidence="1">Uncharacterized protein</fullName>
    </submittedName>
</protein>